<accession>A0A702FJ14</accession>
<organism evidence="1">
    <name type="scientific">Salmonella bongori serovar 44:r:-</name>
    <dbReference type="NCBI Taxonomy" id="1967585"/>
    <lineage>
        <taxon>Bacteria</taxon>
        <taxon>Pseudomonadati</taxon>
        <taxon>Pseudomonadota</taxon>
        <taxon>Gammaproteobacteria</taxon>
        <taxon>Enterobacterales</taxon>
        <taxon>Enterobacteriaceae</taxon>
        <taxon>Salmonella</taxon>
    </lineage>
</organism>
<comment type="caution">
    <text evidence="1">The sequence shown here is derived from an EMBL/GenBank/DDBJ whole genome shotgun (WGS) entry which is preliminary data.</text>
</comment>
<dbReference type="EMBL" id="DAAMHO010000009">
    <property type="protein sequence ID" value="HAC6694522.1"/>
    <property type="molecule type" value="Genomic_DNA"/>
</dbReference>
<dbReference type="AlphaFoldDB" id="A0A702FJ14"/>
<reference evidence="1" key="2">
    <citation type="submission" date="2018-09" db="EMBL/GenBank/DDBJ databases">
        <authorList>
            <consortium name="NCBI Pathogen Detection Project"/>
        </authorList>
    </citation>
    <scope>NUCLEOTIDE SEQUENCE</scope>
    <source>
        <strain evidence="1">2702-77</strain>
    </source>
</reference>
<reference evidence="1" key="1">
    <citation type="journal article" date="2018" name="Genome Biol.">
        <title>SKESA: strategic k-mer extension for scrupulous assemblies.</title>
        <authorList>
            <person name="Souvorov A."/>
            <person name="Agarwala R."/>
            <person name="Lipman D.J."/>
        </authorList>
    </citation>
    <scope>NUCLEOTIDE SEQUENCE</scope>
    <source>
        <strain evidence="1">2702-77</strain>
    </source>
</reference>
<name>A0A702FJ14_SALBN</name>
<evidence type="ECO:0000313" key="1">
    <source>
        <dbReference type="EMBL" id="HAC6694522.1"/>
    </source>
</evidence>
<proteinExistence type="predicted"/>
<gene>
    <name evidence="1" type="ORF">G0D16_09535</name>
</gene>
<sequence length="534" mass="62208">MSEIQVTKTIHYDSSQNNEYFSRIKSPQVPPYFFKDNSDDFLSGIESNHSFGQRIYYQLIRKGYNLHIRSFHSFSEKERDLRESFESHLKNKYGLNAFTYVMNRLNLTDNIISKRKITAGFKLAQQYTNNRILTEFSPAINNCKIMQEKIESISHISKQYNLNDILDMTIKINNIIAEKITNQDSSNILILIGYANMCYLKLLNQLSDRMASDINLDKHSDINLPNDLLVKLQNKITENFHKQEITFNSDIFINKLQKLKTHLNENKVKKNLKEEVISELVLSIASEISKHVHNGNIDLHYHLDLFHSLLHIGLDSDQKPIIKSNPYALNKSIDNILINVNNVILEGKLNQRLKKNILDNINKSQFFTLSNKSNSEIMLKEEYINKLKEEEKDNDVFKKETLAKLSELVFLSEFNTYTYTYNILTLLDELISNKISKIERNLDPLIKKGIIEQAKNIYSADDDAKKIILVTKLKEKIINSNDVIRTNQDIISFISKKIFKNQGRILTLEKIQLFLRTKQSESLLQRAHKNIEAK</sequence>
<protein>
    <submittedName>
        <fullName evidence="1">Uncharacterized protein</fullName>
    </submittedName>
</protein>